<evidence type="ECO:0000313" key="3">
    <source>
        <dbReference type="Proteomes" id="UP000480178"/>
    </source>
</evidence>
<organism evidence="2 3">
    <name type="scientific">Rhodocytophaga rosea</name>
    <dbReference type="NCBI Taxonomy" id="2704465"/>
    <lineage>
        <taxon>Bacteria</taxon>
        <taxon>Pseudomonadati</taxon>
        <taxon>Bacteroidota</taxon>
        <taxon>Cytophagia</taxon>
        <taxon>Cytophagales</taxon>
        <taxon>Rhodocytophagaceae</taxon>
        <taxon>Rhodocytophaga</taxon>
    </lineage>
</organism>
<keyword evidence="1" id="KW-0472">Membrane</keyword>
<protein>
    <submittedName>
        <fullName evidence="2">DUF4112 domain-containing protein</fullName>
    </submittedName>
</protein>
<dbReference type="Pfam" id="PF13430">
    <property type="entry name" value="DUF4112"/>
    <property type="match status" value="1"/>
</dbReference>
<evidence type="ECO:0000256" key="1">
    <source>
        <dbReference type="SAM" id="Phobius"/>
    </source>
</evidence>
<name>A0A6C0GFG2_9BACT</name>
<dbReference type="EMBL" id="CP048222">
    <property type="protein sequence ID" value="QHT66482.1"/>
    <property type="molecule type" value="Genomic_DNA"/>
</dbReference>
<accession>A0A6C0GFG2</accession>
<dbReference type="AlphaFoldDB" id="A0A6C0GFG2"/>
<feature type="transmembrane region" description="Helical" evidence="1">
    <location>
        <begin position="134"/>
        <end position="154"/>
    </location>
</feature>
<dbReference type="RefSeq" id="WP_162442536.1">
    <property type="nucleotide sequence ID" value="NZ_CP048222.1"/>
</dbReference>
<feature type="transmembrane region" description="Helical" evidence="1">
    <location>
        <begin position="81"/>
        <end position="101"/>
    </location>
</feature>
<sequence>MKNTSVHSPVVREYNSSTELKWLEQATTWMDSLFRIPGTNIRFGLDPIIGLFPFIGEIITFGISGAMVLSMVKYGASRKVIILMIGNILIDSVIGSIPLIGDLFDFTYKANRKNLQLLKEHHQEGKHRGSGTGIVVGVALLLLALLFLVIYGLWNLGEYIVGLF</sequence>
<dbReference type="InterPro" id="IPR025187">
    <property type="entry name" value="DUF4112"/>
</dbReference>
<feature type="transmembrane region" description="Helical" evidence="1">
    <location>
        <begin position="48"/>
        <end position="69"/>
    </location>
</feature>
<keyword evidence="3" id="KW-1185">Reference proteome</keyword>
<dbReference type="PANTHER" id="PTHR35519:SF2">
    <property type="entry name" value="PH DOMAIN PROTEIN"/>
    <property type="match status" value="1"/>
</dbReference>
<keyword evidence="1" id="KW-0812">Transmembrane</keyword>
<dbReference type="KEGG" id="rhoz:GXP67_07340"/>
<evidence type="ECO:0000313" key="2">
    <source>
        <dbReference type="EMBL" id="QHT66482.1"/>
    </source>
</evidence>
<proteinExistence type="predicted"/>
<reference evidence="2 3" key="1">
    <citation type="submission" date="2020-01" db="EMBL/GenBank/DDBJ databases">
        <authorList>
            <person name="Kim M.K."/>
        </authorList>
    </citation>
    <scope>NUCLEOTIDE SEQUENCE [LARGE SCALE GENOMIC DNA]</scope>
    <source>
        <strain evidence="2 3">172606-1</strain>
    </source>
</reference>
<dbReference type="PANTHER" id="PTHR35519">
    <property type="entry name" value="MEMBRANE PROTEINS"/>
    <property type="match status" value="1"/>
</dbReference>
<gene>
    <name evidence="2" type="ORF">GXP67_07340</name>
</gene>
<keyword evidence="1" id="KW-1133">Transmembrane helix</keyword>
<dbReference type="Proteomes" id="UP000480178">
    <property type="component" value="Chromosome"/>
</dbReference>